<dbReference type="NCBIfam" id="TIGR02252">
    <property type="entry name" value="DREG-2"/>
    <property type="match status" value="1"/>
</dbReference>
<dbReference type="InterPro" id="IPR036412">
    <property type="entry name" value="HAD-like_sf"/>
</dbReference>
<dbReference type="AlphaFoldDB" id="A0A2H8TF96"/>
<proteinExistence type="predicted"/>
<name>A0A2H8TF96_9HEMI</name>
<organism evidence="1">
    <name type="scientific">Melanaphis sacchari</name>
    <dbReference type="NCBI Taxonomy" id="742174"/>
    <lineage>
        <taxon>Eukaryota</taxon>
        <taxon>Metazoa</taxon>
        <taxon>Ecdysozoa</taxon>
        <taxon>Arthropoda</taxon>
        <taxon>Hexapoda</taxon>
        <taxon>Insecta</taxon>
        <taxon>Pterygota</taxon>
        <taxon>Neoptera</taxon>
        <taxon>Paraneoptera</taxon>
        <taxon>Hemiptera</taxon>
        <taxon>Sternorrhyncha</taxon>
        <taxon>Aphidomorpha</taxon>
        <taxon>Aphidoidea</taxon>
        <taxon>Aphididae</taxon>
        <taxon>Aphidini</taxon>
        <taxon>Melanaphis</taxon>
    </lineage>
</organism>
<dbReference type="SUPFAM" id="SSF56784">
    <property type="entry name" value="HAD-like"/>
    <property type="match status" value="1"/>
</dbReference>
<dbReference type="SFLD" id="SFLDS00003">
    <property type="entry name" value="Haloacid_Dehalogenase"/>
    <property type="match status" value="1"/>
</dbReference>
<gene>
    <name evidence="1" type="primary">Reg-2_0</name>
</gene>
<dbReference type="Gene3D" id="1.10.150.720">
    <property type="entry name" value="Haloacid dehalogenase-like hydrolase"/>
    <property type="match status" value="1"/>
</dbReference>
<dbReference type="OrthoDB" id="444127at2759"/>
<sequence length="256" mass="29709">MNRQAFKLITFDITGTLLKYRSSPAVEYSNVLNKYGLEVKLSTLEHLINKNWTFMTKAHPNFGLYTGLKWENYWRTYAENVFSKAFQIENISYHVPLIVLIDDLMMTYSTGETFEVQNGAIELLEYLKNEQIPLGVLTNYDPRIKSMITNLGLSHYFKFILSSYEVRSEKPDIKIFRKAESYIEKGLNRKLFLHIGDSYLLDFKGAKNAGWSACLVHTDKNIIEQYPSLSGCIFDNFTALKMFLISCNSKKMYSEQ</sequence>
<dbReference type="InterPro" id="IPR051828">
    <property type="entry name" value="HAD-like_hydrolase_domain"/>
</dbReference>
<dbReference type="SFLD" id="SFLDG01129">
    <property type="entry name" value="C1.5:_HAD__Beta-PGM__Phosphata"/>
    <property type="match status" value="1"/>
</dbReference>
<accession>A0A2H8TF96</accession>
<dbReference type="InterPro" id="IPR044924">
    <property type="entry name" value="HAD-SF_hydro_IA_REG-2-like_cap"/>
</dbReference>
<protein>
    <submittedName>
        <fullName evidence="1">Rhythmically expressed protein</fullName>
    </submittedName>
</protein>
<dbReference type="NCBIfam" id="TIGR01549">
    <property type="entry name" value="HAD-SF-IA-v1"/>
    <property type="match status" value="1"/>
</dbReference>
<dbReference type="InterPro" id="IPR023214">
    <property type="entry name" value="HAD_sf"/>
</dbReference>
<dbReference type="InterPro" id="IPR006439">
    <property type="entry name" value="HAD-SF_hydro_IA"/>
</dbReference>
<evidence type="ECO:0000313" key="1">
    <source>
        <dbReference type="EMBL" id="MBW12776.1"/>
    </source>
</evidence>
<dbReference type="GO" id="GO:0005634">
    <property type="term" value="C:nucleus"/>
    <property type="evidence" value="ECO:0007669"/>
    <property type="project" value="TreeGrafter"/>
</dbReference>
<reference evidence="1" key="1">
    <citation type="submission" date="2017-10" db="EMBL/GenBank/DDBJ databases">
        <title>Transcriptome Assembly of Sugarcane Aphid Adults.</title>
        <authorList>
            <person name="Scully E.D."/>
            <person name="Palmer N.A."/>
            <person name="Geib S.M."/>
            <person name="Sarath G."/>
            <person name="Sattler S.E."/>
        </authorList>
    </citation>
    <scope>NUCLEOTIDE SEQUENCE</scope>
    <source>
        <tissue evidence="1">Whole body</tissue>
    </source>
</reference>
<dbReference type="PANTHER" id="PTHR46191:SF2">
    <property type="entry name" value="HALOACID DEHALOGENASE-LIKE HYDROLASE DOMAIN-CONTAINING PROTEIN 3"/>
    <property type="match status" value="1"/>
</dbReference>
<dbReference type="PANTHER" id="PTHR46191">
    <property type="match status" value="1"/>
</dbReference>
<dbReference type="EMBL" id="GFXV01000971">
    <property type="protein sequence ID" value="MBW12776.1"/>
    <property type="molecule type" value="Transcribed_RNA"/>
</dbReference>
<dbReference type="InterPro" id="IPR011949">
    <property type="entry name" value="HAD-SF_hydro_IA_REG-2-like"/>
</dbReference>
<dbReference type="Gene3D" id="3.40.50.1000">
    <property type="entry name" value="HAD superfamily/HAD-like"/>
    <property type="match status" value="1"/>
</dbReference>
<dbReference type="Pfam" id="PF00702">
    <property type="entry name" value="Hydrolase"/>
    <property type="match status" value="1"/>
</dbReference>